<keyword evidence="2" id="KW-1185">Reference proteome</keyword>
<name>A0A6A5KJQ7_9PLEO</name>
<accession>A0A6A5KJQ7</accession>
<dbReference type="OrthoDB" id="3753685at2759"/>
<dbReference type="Proteomes" id="UP000800040">
    <property type="component" value="Unassembled WGS sequence"/>
</dbReference>
<proteinExistence type="predicted"/>
<protein>
    <submittedName>
        <fullName evidence="1">Uncharacterized protein</fullName>
    </submittedName>
</protein>
<evidence type="ECO:0000313" key="1">
    <source>
        <dbReference type="EMBL" id="KAF1835902.1"/>
    </source>
</evidence>
<dbReference type="AlphaFoldDB" id="A0A6A5KJQ7"/>
<evidence type="ECO:0000313" key="2">
    <source>
        <dbReference type="Proteomes" id="UP000800040"/>
    </source>
</evidence>
<dbReference type="EMBL" id="ML975280">
    <property type="protein sequence ID" value="KAF1835902.1"/>
    <property type="molecule type" value="Genomic_DNA"/>
</dbReference>
<reference evidence="1" key="1">
    <citation type="submission" date="2020-01" db="EMBL/GenBank/DDBJ databases">
        <authorList>
            <consortium name="DOE Joint Genome Institute"/>
            <person name="Haridas S."/>
            <person name="Albert R."/>
            <person name="Binder M."/>
            <person name="Bloem J."/>
            <person name="Labutti K."/>
            <person name="Salamov A."/>
            <person name="Andreopoulos B."/>
            <person name="Baker S.E."/>
            <person name="Barry K."/>
            <person name="Bills G."/>
            <person name="Bluhm B.H."/>
            <person name="Cannon C."/>
            <person name="Castanera R."/>
            <person name="Culley D.E."/>
            <person name="Daum C."/>
            <person name="Ezra D."/>
            <person name="Gonzalez J.B."/>
            <person name="Henrissat B."/>
            <person name="Kuo A."/>
            <person name="Liang C."/>
            <person name="Lipzen A."/>
            <person name="Lutzoni F."/>
            <person name="Magnuson J."/>
            <person name="Mondo S."/>
            <person name="Nolan M."/>
            <person name="Ohm R."/>
            <person name="Pangilinan J."/>
            <person name="Park H.-J."/>
            <person name="Ramirez L."/>
            <person name="Alfaro M."/>
            <person name="Sun H."/>
            <person name="Tritt A."/>
            <person name="Yoshinaga Y."/>
            <person name="Zwiers L.-H."/>
            <person name="Turgeon B.G."/>
            <person name="Goodwin S.B."/>
            <person name="Spatafora J.W."/>
            <person name="Crous P.W."/>
            <person name="Grigoriev I.V."/>
        </authorList>
    </citation>
    <scope>NUCLEOTIDE SEQUENCE</scope>
    <source>
        <strain evidence="1">P77</strain>
    </source>
</reference>
<organism evidence="1 2">
    <name type="scientific">Decorospora gaudefroyi</name>
    <dbReference type="NCBI Taxonomy" id="184978"/>
    <lineage>
        <taxon>Eukaryota</taxon>
        <taxon>Fungi</taxon>
        <taxon>Dikarya</taxon>
        <taxon>Ascomycota</taxon>
        <taxon>Pezizomycotina</taxon>
        <taxon>Dothideomycetes</taxon>
        <taxon>Pleosporomycetidae</taxon>
        <taxon>Pleosporales</taxon>
        <taxon>Pleosporineae</taxon>
        <taxon>Pleosporaceae</taxon>
        <taxon>Decorospora</taxon>
    </lineage>
</organism>
<gene>
    <name evidence="1" type="ORF">BDW02DRAFT_261431</name>
</gene>
<sequence>MSGVKCCWASIPEDAIEWWENDFIPARTKNAIYSLHCEFTENGMDEDPVGRLDAPWPHMTIYETADVNTATKTTYDKSHHPSDDMLAGPLKDARFDIRTYRELMKWQAEGWATECVGDDIEDIASVAVMEWRATSSKEAEIYAYFSSVVGPRISASPDVLRFRIFTIDNATVLHGGEYRTKEKDELYKYFTLVELESEQWPWDVVVELAQDERWQAYFEAHKDTDWRLSHYLVKRAYRGASLAAAGGSGE</sequence>